<evidence type="ECO:0000256" key="3">
    <source>
        <dbReference type="ARBA" id="ARBA00072052"/>
    </source>
</evidence>
<dbReference type="InterPro" id="IPR017901">
    <property type="entry name" value="C-CAP_CF_C-like"/>
</dbReference>
<dbReference type="Pfam" id="PF01213">
    <property type="entry name" value="CAP_N-CM"/>
    <property type="match status" value="1"/>
</dbReference>
<evidence type="ECO:0000259" key="6">
    <source>
        <dbReference type="PROSITE" id="PS51329"/>
    </source>
</evidence>
<dbReference type="STRING" id="933084.A0A067PXM0"/>
<dbReference type="FunCoup" id="A0A067PXM0">
    <property type="interactions" value="305"/>
</dbReference>
<evidence type="ECO:0000256" key="2">
    <source>
        <dbReference type="ARBA" id="ARBA00054756"/>
    </source>
</evidence>
<dbReference type="InterPro" id="IPR036223">
    <property type="entry name" value="CAP_C_sf"/>
</dbReference>
<protein>
    <recommendedName>
        <fullName evidence="3 4">Adenylyl cyclase-associated protein</fullName>
    </recommendedName>
</protein>
<dbReference type="InterPro" id="IPR013912">
    <property type="entry name" value="Adenylate_cyclase-assoc_CAP_C"/>
</dbReference>
<dbReference type="Pfam" id="PF21938">
    <property type="entry name" value="CAP_N"/>
    <property type="match status" value="1"/>
</dbReference>
<dbReference type="InterPro" id="IPR006599">
    <property type="entry name" value="CARP_motif"/>
</dbReference>
<dbReference type="SUPFAM" id="SSF101278">
    <property type="entry name" value="N-terminal domain of adenylylcyclase associated protein, CAP"/>
    <property type="match status" value="1"/>
</dbReference>
<dbReference type="HOGENOM" id="CLU_015780_1_0_1"/>
<dbReference type="PANTHER" id="PTHR10652:SF0">
    <property type="entry name" value="ADENYLYL CYCLASE-ASSOCIATED PROTEIN"/>
    <property type="match status" value="1"/>
</dbReference>
<dbReference type="Gene3D" id="1.25.40.330">
    <property type="entry name" value="Adenylate cyclase-associated CAP, N-terminal domain"/>
    <property type="match status" value="1"/>
</dbReference>
<feature type="compositionally biased region" description="Low complexity" evidence="5">
    <location>
        <begin position="336"/>
        <end position="347"/>
    </location>
</feature>
<evidence type="ECO:0000256" key="1">
    <source>
        <dbReference type="ARBA" id="ARBA00007659"/>
    </source>
</evidence>
<dbReference type="PROSITE" id="PS01088">
    <property type="entry name" value="CAP_1"/>
    <property type="match status" value="1"/>
</dbReference>
<feature type="region of interest" description="Disordered" evidence="5">
    <location>
        <begin position="258"/>
        <end position="301"/>
    </location>
</feature>
<evidence type="ECO:0000313" key="8">
    <source>
        <dbReference type="Proteomes" id="UP000027265"/>
    </source>
</evidence>
<gene>
    <name evidence="7" type="ORF">JAAARDRAFT_32984</name>
</gene>
<evidence type="ECO:0000313" key="7">
    <source>
        <dbReference type="EMBL" id="KDQ59424.1"/>
    </source>
</evidence>
<dbReference type="GO" id="GO:0007015">
    <property type="term" value="P:actin filament organization"/>
    <property type="evidence" value="ECO:0007669"/>
    <property type="project" value="TreeGrafter"/>
</dbReference>
<feature type="compositionally biased region" description="Basic residues" evidence="5">
    <location>
        <begin position="348"/>
        <end position="357"/>
    </location>
</feature>
<accession>A0A067PXM0</accession>
<feature type="region of interest" description="Disordered" evidence="5">
    <location>
        <begin position="23"/>
        <end position="73"/>
    </location>
</feature>
<dbReference type="SMART" id="SM00673">
    <property type="entry name" value="CARP"/>
    <property type="match status" value="2"/>
</dbReference>
<feature type="compositionally biased region" description="Pro residues" evidence="5">
    <location>
        <begin position="52"/>
        <end position="70"/>
    </location>
</feature>
<feature type="domain" description="C-CAP/cofactor C-like" evidence="6">
    <location>
        <begin position="366"/>
        <end position="503"/>
    </location>
</feature>
<dbReference type="InterPro" id="IPR018106">
    <property type="entry name" value="CAP_CS_N"/>
</dbReference>
<dbReference type="Gene3D" id="2.160.20.70">
    <property type="match status" value="1"/>
</dbReference>
<dbReference type="Pfam" id="PF08603">
    <property type="entry name" value="CAP_C"/>
    <property type="match status" value="1"/>
</dbReference>
<dbReference type="InterPro" id="IPR036222">
    <property type="entry name" value="CAP_N_sf"/>
</dbReference>
<dbReference type="InterPro" id="IPR013992">
    <property type="entry name" value="Adenylate_cyclase-assoc_CAP_N"/>
</dbReference>
<reference evidence="8" key="1">
    <citation type="journal article" date="2014" name="Proc. Natl. Acad. Sci. U.S.A.">
        <title>Extensive sampling of basidiomycete genomes demonstrates inadequacy of the white-rot/brown-rot paradigm for wood decay fungi.</title>
        <authorList>
            <person name="Riley R."/>
            <person name="Salamov A.A."/>
            <person name="Brown D.W."/>
            <person name="Nagy L.G."/>
            <person name="Floudas D."/>
            <person name="Held B.W."/>
            <person name="Levasseur A."/>
            <person name="Lombard V."/>
            <person name="Morin E."/>
            <person name="Otillar R."/>
            <person name="Lindquist E.A."/>
            <person name="Sun H."/>
            <person name="LaButti K.M."/>
            <person name="Schmutz J."/>
            <person name="Jabbour D."/>
            <person name="Luo H."/>
            <person name="Baker S.E."/>
            <person name="Pisabarro A.G."/>
            <person name="Walton J.D."/>
            <person name="Blanchette R.A."/>
            <person name="Henrissat B."/>
            <person name="Martin F."/>
            <person name="Cullen D."/>
            <person name="Hibbett D.S."/>
            <person name="Grigoriev I.V."/>
        </authorList>
    </citation>
    <scope>NUCLEOTIDE SEQUENCE [LARGE SCALE GENOMIC DNA]</scope>
    <source>
        <strain evidence="8">MUCL 33604</strain>
    </source>
</reference>
<name>A0A067PXM0_9AGAM</name>
<organism evidence="7 8">
    <name type="scientific">Jaapia argillacea MUCL 33604</name>
    <dbReference type="NCBI Taxonomy" id="933084"/>
    <lineage>
        <taxon>Eukaryota</taxon>
        <taxon>Fungi</taxon>
        <taxon>Dikarya</taxon>
        <taxon>Basidiomycota</taxon>
        <taxon>Agaricomycotina</taxon>
        <taxon>Agaricomycetes</taxon>
        <taxon>Agaricomycetidae</taxon>
        <taxon>Jaapiales</taxon>
        <taxon>Jaapiaceae</taxon>
        <taxon>Jaapia</taxon>
    </lineage>
</organism>
<feature type="region of interest" description="Disordered" evidence="5">
    <location>
        <begin position="317"/>
        <end position="365"/>
    </location>
</feature>
<comment type="similarity">
    <text evidence="1 4">Belongs to the CAP family.</text>
</comment>
<dbReference type="SUPFAM" id="SSF69340">
    <property type="entry name" value="C-terminal domain of adenylylcyclase associated protein"/>
    <property type="match status" value="1"/>
</dbReference>
<dbReference type="PANTHER" id="PTHR10652">
    <property type="entry name" value="ADENYLYL CYCLASE-ASSOCIATED PROTEIN"/>
    <property type="match status" value="1"/>
</dbReference>
<dbReference type="PROSITE" id="PS51329">
    <property type="entry name" value="C_CAP_COFACTOR_C"/>
    <property type="match status" value="1"/>
</dbReference>
<dbReference type="InParanoid" id="A0A067PXM0"/>
<dbReference type="GO" id="GO:0005737">
    <property type="term" value="C:cytoplasm"/>
    <property type="evidence" value="ECO:0007669"/>
    <property type="project" value="TreeGrafter"/>
</dbReference>
<evidence type="ECO:0000256" key="5">
    <source>
        <dbReference type="SAM" id="MobiDB-lite"/>
    </source>
</evidence>
<feature type="compositionally biased region" description="Basic and acidic residues" evidence="5">
    <location>
        <begin position="34"/>
        <end position="45"/>
    </location>
</feature>
<dbReference type="OrthoDB" id="77251at2759"/>
<dbReference type="GO" id="GO:0003779">
    <property type="term" value="F:actin binding"/>
    <property type="evidence" value="ECO:0007669"/>
    <property type="project" value="InterPro"/>
</dbReference>
<dbReference type="FunFam" id="1.25.40.330:FF:000001">
    <property type="entry name" value="Adenylyl cyclase-associated protein"/>
    <property type="match status" value="1"/>
</dbReference>
<proteinExistence type="inferred from homology"/>
<dbReference type="GO" id="GO:0008179">
    <property type="term" value="F:adenylate cyclase binding"/>
    <property type="evidence" value="ECO:0007669"/>
    <property type="project" value="TreeGrafter"/>
</dbReference>
<dbReference type="AlphaFoldDB" id="A0A067PXM0"/>
<comment type="function">
    <text evidence="2">The N-terminal domain binds to adenylyl cyclase, thereby enabling adenylyl cyclase to be activated by upstream regulatory signals, such as Ras. The C-terminal domain is required for normal cellular morphology and growth control.</text>
</comment>
<keyword evidence="8" id="KW-1185">Reference proteome</keyword>
<dbReference type="InterPro" id="IPR016098">
    <property type="entry name" value="CAP/MinC_C"/>
</dbReference>
<feature type="compositionally biased region" description="Pro residues" evidence="5">
    <location>
        <begin position="266"/>
        <end position="285"/>
    </location>
</feature>
<dbReference type="GO" id="GO:0019933">
    <property type="term" value="P:cAMP-mediated signaling"/>
    <property type="evidence" value="ECO:0007669"/>
    <property type="project" value="TreeGrafter"/>
</dbReference>
<dbReference type="Proteomes" id="UP000027265">
    <property type="component" value="Unassembled WGS sequence"/>
</dbReference>
<dbReference type="EMBL" id="KL197715">
    <property type="protein sequence ID" value="KDQ59424.1"/>
    <property type="molecule type" value="Genomic_DNA"/>
</dbReference>
<dbReference type="InterPro" id="IPR001837">
    <property type="entry name" value="Adenylate_cyclase-assoc_CAP"/>
</dbReference>
<dbReference type="InterPro" id="IPR053950">
    <property type="entry name" value="CAP_N"/>
</dbReference>
<evidence type="ECO:0000256" key="4">
    <source>
        <dbReference type="RuleBase" id="RU000647"/>
    </source>
</evidence>
<sequence length="525" mass="56249">MSGGLHSLATIIKRLEAATSRLEDLADAQGAPRPRTDDIQDEHNSYSRSSTPAPPAIPVPTPPPPPPPAPVVEETPRTVVAYDEMIIEGKLQPFLELTRSFAGASVIEQVALVEKMFSDLRSVLLAANSCRKPDQSAFTSFLAPLLADIEAITRLKETYRKDRDWFTHLSAVAEGAPCVGWIAIESKPAPYVKDIMDSTQFYGDRVIKGYKEKDPKHVEWVRAYIAILKEMQEYIKQYHTTGLVWNAKGIALDQYEANSTASSAAAPPPPPPPPPPAPAPPPPPVASSTSGGGGPGLGAVFADLNRGEDVTKGLKKVEKSQMTHKNPALRASGVVPASTSSAAAASKSPKKPLKPSKPHALQGKKPAKFELLGSKWMVEYQENESMLIIDNTEISHTINLYGCKNTTIQVKGKVNGITMVNCTKTSILVQSVISAISITASPSFAIQITGSAPTIQLDNTDSGQIYLSKECLGVEITTAKCSSINVSLPVEGEEEGVFGEHPIPEMLKTTVKDGKLVTAIVEHVG</sequence>